<evidence type="ECO:0000313" key="2">
    <source>
        <dbReference type="Proteomes" id="UP000467193"/>
    </source>
</evidence>
<dbReference type="Proteomes" id="UP000467193">
    <property type="component" value="Chromosome"/>
</dbReference>
<accession>A0A7I7QZ92</accession>
<proteinExistence type="predicted"/>
<protein>
    <submittedName>
        <fullName evidence="1">Uncharacterized protein</fullName>
    </submittedName>
</protein>
<organism evidence="1 2">
    <name type="scientific">Mycolicibacterium sediminis</name>
    <dbReference type="NCBI Taxonomy" id="1286180"/>
    <lineage>
        <taxon>Bacteria</taxon>
        <taxon>Bacillati</taxon>
        <taxon>Actinomycetota</taxon>
        <taxon>Actinomycetes</taxon>
        <taxon>Mycobacteriales</taxon>
        <taxon>Mycobacteriaceae</taxon>
        <taxon>Mycolicibacterium</taxon>
    </lineage>
</organism>
<sequence length="73" mass="8082">MSHGLYDRCECGHVHPEHSLFGTCRACLDCVDFAVPDQDLSEGPDHELSQCDCRRFVLADAEDAEELVVGEMA</sequence>
<evidence type="ECO:0000313" key="1">
    <source>
        <dbReference type="EMBL" id="BBY31684.1"/>
    </source>
</evidence>
<dbReference type="KEGG" id="msei:MSEDJ_57800"/>
<name>A0A7I7QZ92_9MYCO</name>
<keyword evidence="2" id="KW-1185">Reference proteome</keyword>
<dbReference type="EMBL" id="AP022588">
    <property type="protein sequence ID" value="BBY31684.1"/>
    <property type="molecule type" value="Genomic_DNA"/>
</dbReference>
<dbReference type="AlphaFoldDB" id="A0A7I7QZ92"/>
<dbReference type="RefSeq" id="WP_163801131.1">
    <property type="nucleotide sequence ID" value="NZ_AP022588.1"/>
</dbReference>
<reference evidence="1 2" key="1">
    <citation type="journal article" date="2019" name="Emerg. Microbes Infect.">
        <title>Comprehensive subspecies identification of 175 nontuberculous mycobacteria species based on 7547 genomic profiles.</title>
        <authorList>
            <person name="Matsumoto Y."/>
            <person name="Kinjo T."/>
            <person name="Motooka D."/>
            <person name="Nabeya D."/>
            <person name="Jung N."/>
            <person name="Uechi K."/>
            <person name="Horii T."/>
            <person name="Iida T."/>
            <person name="Fujita J."/>
            <person name="Nakamura S."/>
        </authorList>
    </citation>
    <scope>NUCLEOTIDE SEQUENCE [LARGE SCALE GENOMIC DNA]</scope>
    <source>
        <strain evidence="1 2">JCM 17899</strain>
    </source>
</reference>
<gene>
    <name evidence="1" type="ORF">MSEDJ_57800</name>
</gene>